<evidence type="ECO:0000313" key="2">
    <source>
        <dbReference type="Proteomes" id="UP000536835"/>
    </source>
</evidence>
<name>A0A7Y3RKY3_9PROT</name>
<dbReference type="Proteomes" id="UP000536835">
    <property type="component" value="Unassembled WGS sequence"/>
</dbReference>
<dbReference type="AlphaFoldDB" id="A0A7Y3RKY3"/>
<dbReference type="RefSeq" id="WP_173197839.1">
    <property type="nucleotide sequence ID" value="NZ_JABFCX010000002.1"/>
</dbReference>
<evidence type="ECO:0000313" key="1">
    <source>
        <dbReference type="EMBL" id="NNU15979.1"/>
    </source>
</evidence>
<sequence length="73" mass="7838">MSRRFDPRELMVDAGDRIFAAVDLSTENRVEFERALGEEVVEPLELSGLGGLAVPEVTDGGSLIAAPVLKPLD</sequence>
<accession>A0A7Y3RKY3</accession>
<proteinExistence type="predicted"/>
<dbReference type="EMBL" id="JABFCX010000002">
    <property type="protein sequence ID" value="NNU15979.1"/>
    <property type="molecule type" value="Genomic_DNA"/>
</dbReference>
<keyword evidence="2" id="KW-1185">Reference proteome</keyword>
<reference evidence="1 2" key="1">
    <citation type="submission" date="2020-05" db="EMBL/GenBank/DDBJ databases">
        <title>Parvularcula mediterraneae sp. nov., isolated from polypropylene straw from shallow seawater of the seashore of Laganas in Zakynthos island, Greece.</title>
        <authorList>
            <person name="Szabo I."/>
            <person name="Al-Omari J."/>
            <person name="Rado J."/>
            <person name="Szerdahelyi G.S."/>
        </authorList>
    </citation>
    <scope>NUCLEOTIDE SEQUENCE [LARGE SCALE GENOMIC DNA]</scope>
    <source>
        <strain evidence="1 2">ZS-1/3</strain>
    </source>
</reference>
<protein>
    <submittedName>
        <fullName evidence="1">Uncharacterized protein</fullName>
    </submittedName>
</protein>
<comment type="caution">
    <text evidence="1">The sequence shown here is derived from an EMBL/GenBank/DDBJ whole genome shotgun (WGS) entry which is preliminary data.</text>
</comment>
<organism evidence="1 2">
    <name type="scientific">Parvularcula mediterranea</name>
    <dbReference type="NCBI Taxonomy" id="2732508"/>
    <lineage>
        <taxon>Bacteria</taxon>
        <taxon>Pseudomonadati</taxon>
        <taxon>Pseudomonadota</taxon>
        <taxon>Alphaproteobacteria</taxon>
        <taxon>Parvularculales</taxon>
        <taxon>Parvularculaceae</taxon>
        <taxon>Parvularcula</taxon>
    </lineage>
</organism>
<gene>
    <name evidence="1" type="ORF">HK107_06545</name>
</gene>